<dbReference type="EC" id="3.6.4.12" evidence="3"/>
<dbReference type="GO" id="GO:0005524">
    <property type="term" value="F:ATP binding"/>
    <property type="evidence" value="ECO:0007669"/>
    <property type="project" value="UniProtKB-KW"/>
</dbReference>
<evidence type="ECO:0000259" key="16">
    <source>
        <dbReference type="PROSITE" id="PS50800"/>
    </source>
</evidence>
<dbReference type="SUPFAM" id="SSF68906">
    <property type="entry name" value="SAP domain"/>
    <property type="match status" value="1"/>
</dbReference>
<dbReference type="PANTHER" id="PTHR12604:SF2">
    <property type="entry name" value="X-RAY REPAIR CROSS-COMPLEMENTING PROTEIN 6"/>
    <property type="match status" value="1"/>
</dbReference>
<reference evidence="17" key="2">
    <citation type="journal article" date="2019" name="IMA Fungus">
        <title>Genome sequencing and comparison of five Tilletia species to identify candidate genes for the detection of regulated species infecting wheat.</title>
        <authorList>
            <person name="Nguyen H.D.T."/>
            <person name="Sultana T."/>
            <person name="Kesanakurti P."/>
            <person name="Hambleton S."/>
        </authorList>
    </citation>
    <scope>NUCLEOTIDE SEQUENCE</scope>
    <source>
        <strain evidence="17">DAOMC 236422</strain>
    </source>
</reference>
<dbReference type="Gene3D" id="3.40.50.410">
    <property type="entry name" value="von Willebrand factor, type A domain"/>
    <property type="match status" value="1"/>
</dbReference>
<evidence type="ECO:0000256" key="2">
    <source>
        <dbReference type="ARBA" id="ARBA00004574"/>
    </source>
</evidence>
<dbReference type="GO" id="GO:0000781">
    <property type="term" value="C:chromosome, telomeric region"/>
    <property type="evidence" value="ECO:0007669"/>
    <property type="project" value="UniProtKB-SubCell"/>
</dbReference>
<evidence type="ECO:0000256" key="3">
    <source>
        <dbReference type="ARBA" id="ARBA00012551"/>
    </source>
</evidence>
<dbReference type="EMBL" id="LWDG02000177">
    <property type="protein sequence ID" value="KAE8268057.1"/>
    <property type="molecule type" value="Genomic_DNA"/>
</dbReference>
<evidence type="ECO:0000256" key="12">
    <source>
        <dbReference type="ARBA" id="ARBA00023172"/>
    </source>
</evidence>
<evidence type="ECO:0000313" key="18">
    <source>
        <dbReference type="Proteomes" id="UP000078113"/>
    </source>
</evidence>
<feature type="domain" description="SAP" evidence="16">
    <location>
        <begin position="761"/>
        <end position="795"/>
    </location>
</feature>
<dbReference type="Gene3D" id="2.40.290.10">
    <property type="match status" value="1"/>
</dbReference>
<dbReference type="PROSITE" id="PS50800">
    <property type="entry name" value="SAP"/>
    <property type="match status" value="1"/>
</dbReference>
<keyword evidence="6" id="KW-0227">DNA damage</keyword>
<evidence type="ECO:0000256" key="8">
    <source>
        <dbReference type="ARBA" id="ARBA00022806"/>
    </source>
</evidence>
<keyword evidence="11" id="KW-0238">DNA-binding</keyword>
<evidence type="ECO:0000256" key="6">
    <source>
        <dbReference type="ARBA" id="ARBA00022763"/>
    </source>
</evidence>
<feature type="region of interest" description="Disordered" evidence="15">
    <location>
        <begin position="659"/>
        <end position="684"/>
    </location>
</feature>
<dbReference type="GO" id="GO:0042162">
    <property type="term" value="F:telomeric DNA binding"/>
    <property type="evidence" value="ECO:0007669"/>
    <property type="project" value="TreeGrafter"/>
</dbReference>
<dbReference type="Pfam" id="PF02735">
    <property type="entry name" value="Ku"/>
    <property type="match status" value="1"/>
</dbReference>
<dbReference type="SMART" id="SM00559">
    <property type="entry name" value="Ku78"/>
    <property type="match status" value="1"/>
</dbReference>
<evidence type="ECO:0000256" key="5">
    <source>
        <dbReference type="ARBA" id="ARBA00022741"/>
    </source>
</evidence>
<dbReference type="GO" id="GO:0006310">
    <property type="term" value="P:DNA recombination"/>
    <property type="evidence" value="ECO:0007669"/>
    <property type="project" value="UniProtKB-KW"/>
</dbReference>
<dbReference type="Gene3D" id="1.10.720.30">
    <property type="entry name" value="SAP domain"/>
    <property type="match status" value="1"/>
</dbReference>
<dbReference type="SUPFAM" id="SSF53300">
    <property type="entry name" value="vWA-like"/>
    <property type="match status" value="1"/>
</dbReference>
<dbReference type="GO" id="GO:0003690">
    <property type="term" value="F:double-stranded DNA binding"/>
    <property type="evidence" value="ECO:0007669"/>
    <property type="project" value="TreeGrafter"/>
</dbReference>
<dbReference type="AlphaFoldDB" id="A0A8X7N6G0"/>
<dbReference type="InterPro" id="IPR005161">
    <property type="entry name" value="Ku_N"/>
</dbReference>
<dbReference type="GO" id="GO:0043564">
    <property type="term" value="C:Ku70:Ku80 complex"/>
    <property type="evidence" value="ECO:0007669"/>
    <property type="project" value="TreeGrafter"/>
</dbReference>
<keyword evidence="13" id="KW-0234">DNA repair</keyword>
<dbReference type="InterPro" id="IPR016194">
    <property type="entry name" value="SPOC-like_C_dom_sf"/>
</dbReference>
<keyword evidence="9" id="KW-0067">ATP-binding</keyword>
<reference evidence="17" key="1">
    <citation type="submission" date="2016-04" db="EMBL/GenBank/DDBJ databases">
        <authorList>
            <person name="Nguyen H.D."/>
            <person name="Samba Siva P."/>
            <person name="Cullis J."/>
            <person name="Levesque C.A."/>
            <person name="Hambleton S."/>
        </authorList>
    </citation>
    <scope>NUCLEOTIDE SEQUENCE</scope>
    <source>
        <strain evidence="17">DAOMC 236422</strain>
    </source>
</reference>
<dbReference type="GO" id="GO:0003678">
    <property type="term" value="F:DNA helicase activity"/>
    <property type="evidence" value="ECO:0007669"/>
    <property type="project" value="UniProtKB-EC"/>
</dbReference>
<comment type="subcellular location">
    <subcellularLocation>
        <location evidence="2">Chromosome</location>
        <location evidence="2">Telomere</location>
    </subcellularLocation>
    <subcellularLocation>
        <location evidence="1">Nucleus</location>
    </subcellularLocation>
</comment>
<evidence type="ECO:0000256" key="13">
    <source>
        <dbReference type="ARBA" id="ARBA00023204"/>
    </source>
</evidence>
<accession>A0A8X7N6G0</accession>
<evidence type="ECO:0000256" key="9">
    <source>
        <dbReference type="ARBA" id="ARBA00022840"/>
    </source>
</evidence>
<comment type="caution">
    <text evidence="17">The sequence shown here is derived from an EMBL/GenBank/DDBJ whole genome shotgun (WGS) entry which is preliminary data.</text>
</comment>
<evidence type="ECO:0000256" key="15">
    <source>
        <dbReference type="SAM" id="MobiDB-lite"/>
    </source>
</evidence>
<dbReference type="Gene3D" id="1.10.1600.10">
    <property type="match status" value="1"/>
</dbReference>
<dbReference type="InterPro" id="IPR036465">
    <property type="entry name" value="vWFA_dom_sf"/>
</dbReference>
<dbReference type="GO" id="GO:0016787">
    <property type="term" value="F:hydrolase activity"/>
    <property type="evidence" value="ECO:0007669"/>
    <property type="project" value="UniProtKB-KW"/>
</dbReference>
<keyword evidence="12" id="KW-0233">DNA recombination</keyword>
<dbReference type="SMART" id="SM00513">
    <property type="entry name" value="SAP"/>
    <property type="match status" value="1"/>
</dbReference>
<dbReference type="InterPro" id="IPR003034">
    <property type="entry name" value="SAP_dom"/>
</dbReference>
<keyword evidence="14" id="KW-0539">Nucleus</keyword>
<organism evidence="17 18">
    <name type="scientific">Tilletia walkeri</name>
    <dbReference type="NCBI Taxonomy" id="117179"/>
    <lineage>
        <taxon>Eukaryota</taxon>
        <taxon>Fungi</taxon>
        <taxon>Dikarya</taxon>
        <taxon>Basidiomycota</taxon>
        <taxon>Ustilaginomycotina</taxon>
        <taxon>Exobasidiomycetes</taxon>
        <taxon>Tilletiales</taxon>
        <taxon>Tilletiaceae</taxon>
        <taxon>Tilletia</taxon>
    </lineage>
</organism>
<evidence type="ECO:0000256" key="10">
    <source>
        <dbReference type="ARBA" id="ARBA00022895"/>
    </source>
</evidence>
<keyword evidence="10" id="KW-0779">Telomere</keyword>
<feature type="region of interest" description="Disordered" evidence="15">
    <location>
        <begin position="1"/>
        <end position="25"/>
    </location>
</feature>
<dbReference type="Pfam" id="PF02037">
    <property type="entry name" value="SAP"/>
    <property type="match status" value="1"/>
</dbReference>
<dbReference type="PANTHER" id="PTHR12604">
    <property type="entry name" value="KU AUTOANTIGEN DNA HELICASE"/>
    <property type="match status" value="1"/>
</dbReference>
<sequence>MSRSWRSSNTKDEGDAGSDAEGAGGETRTELMDWDQIAHASTKDIVLFCIDAGPHMHKLNPDTGVSFLHSALLAAAKFQETKLITSPNDQVGIMLFGTETTNVQDHIKKGTSYSHCLVLQKIEQVDVLPLAEIYDLLADDERGKPIAQEENLGTMNKLFRIEHALGNAVHYMIAQGKTGYKRIFFMTNDDDPTVYKEDITKPGKSTSERTDVIRKCLRFVNEAGHRNIELEPLFISSLNHTFDVDKFYANVFAAYDDPLSSDPEISSDSDSDTEDEEDYDLLADLIRPTQGASDGPKTKAQRRAARIARQSKREQREARHRSLYDCSVKLEQINQNLEERQMPKRVVFNSVMEVGEGIHIGIKGYSMFQRATRGTPVRMVESSGGVREVAAKVIPVCEDTGQLLHPKKDIETAFSFGAGAAAMGYNEALLAGRQNEASDQTGPNLTAFVAGGAGAAATNGELGSIPGSAGRGLAKFTKEEMREMREMGLPHGIRILGFKPQDKLEFWMNVKHSVFIYPTDDTWSGSKRFFASLLLSMANKKVFAVAICLPRAGQVPSLAALWPREEEVSDEGVQMAAPGMFMIPLPFADDMRDPPVKMARKPTPEEVAVAAAVVREYTHREHFHPDEYHNPALALHYATLRSVAFGRERPKTSKLMLGRQAADENASGGTQAMDVDGPAPDVPSSGTISSMLRSIKEAEQVIDEILPKYEKIDAAAEEKKVIQRFNELILNAGYGSVRGAPPKFKKRDEEALKAKWRAQALSTYKVTELKAALEYFKQPVTGLKAELVARLEAYLIMRWSPTQDR</sequence>
<evidence type="ECO:0000256" key="7">
    <source>
        <dbReference type="ARBA" id="ARBA00022801"/>
    </source>
</evidence>
<keyword evidence="18" id="KW-1185">Reference proteome</keyword>
<dbReference type="InterPro" id="IPR006164">
    <property type="entry name" value="DNA_bd_Ku70/Ku80"/>
</dbReference>
<dbReference type="GO" id="GO:0000723">
    <property type="term" value="P:telomere maintenance"/>
    <property type="evidence" value="ECO:0007669"/>
    <property type="project" value="TreeGrafter"/>
</dbReference>
<dbReference type="InterPro" id="IPR036361">
    <property type="entry name" value="SAP_dom_sf"/>
</dbReference>
<proteinExistence type="predicted"/>
<keyword evidence="7" id="KW-0378">Hydrolase</keyword>
<keyword evidence="5" id="KW-0547">Nucleotide-binding</keyword>
<dbReference type="CDD" id="cd00788">
    <property type="entry name" value="KU70"/>
    <property type="match status" value="1"/>
</dbReference>
<dbReference type="SUPFAM" id="SSF100939">
    <property type="entry name" value="SPOC domain-like"/>
    <property type="match status" value="1"/>
</dbReference>
<evidence type="ECO:0000256" key="4">
    <source>
        <dbReference type="ARBA" id="ARBA00022454"/>
    </source>
</evidence>
<dbReference type="InterPro" id="IPR047087">
    <property type="entry name" value="KU70_core_dom"/>
</dbReference>
<evidence type="ECO:0000256" key="1">
    <source>
        <dbReference type="ARBA" id="ARBA00004123"/>
    </source>
</evidence>
<evidence type="ECO:0000313" key="17">
    <source>
        <dbReference type="EMBL" id="KAE8268057.1"/>
    </source>
</evidence>
<name>A0A8X7N6G0_9BASI</name>
<dbReference type="GO" id="GO:0006303">
    <property type="term" value="P:double-strand break repair via nonhomologous end joining"/>
    <property type="evidence" value="ECO:0007669"/>
    <property type="project" value="InterPro"/>
</dbReference>
<feature type="compositionally biased region" description="Basic residues" evidence="15">
    <location>
        <begin position="299"/>
        <end position="310"/>
    </location>
</feature>
<feature type="region of interest" description="Disordered" evidence="15">
    <location>
        <begin position="286"/>
        <end position="320"/>
    </location>
</feature>
<evidence type="ECO:0000256" key="14">
    <source>
        <dbReference type="ARBA" id="ARBA00023242"/>
    </source>
</evidence>
<dbReference type="Proteomes" id="UP000078113">
    <property type="component" value="Unassembled WGS sequence"/>
</dbReference>
<protein>
    <recommendedName>
        <fullName evidence="3">DNA helicase</fullName>
        <ecNumber evidence="3">3.6.4.12</ecNumber>
    </recommendedName>
</protein>
<gene>
    <name evidence="17" type="ORF">A4X09_0g4287</name>
</gene>
<keyword evidence="8" id="KW-0347">Helicase</keyword>
<keyword evidence="4" id="KW-0158">Chromosome</keyword>
<feature type="compositionally biased region" description="Basic and acidic residues" evidence="15">
    <location>
        <begin position="311"/>
        <end position="320"/>
    </location>
</feature>
<dbReference type="Pfam" id="PF03731">
    <property type="entry name" value="Ku_N"/>
    <property type="match status" value="1"/>
</dbReference>
<evidence type="ECO:0000256" key="11">
    <source>
        <dbReference type="ARBA" id="ARBA00023125"/>
    </source>
</evidence>